<name>A0A381QLN7_9ZZZZ</name>
<organism evidence="1">
    <name type="scientific">marine metagenome</name>
    <dbReference type="NCBI Taxonomy" id="408172"/>
    <lineage>
        <taxon>unclassified sequences</taxon>
        <taxon>metagenomes</taxon>
        <taxon>ecological metagenomes</taxon>
    </lineage>
</organism>
<accession>A0A381QLN7</accession>
<evidence type="ECO:0000313" key="1">
    <source>
        <dbReference type="EMBL" id="SUZ79960.1"/>
    </source>
</evidence>
<reference evidence="1" key="1">
    <citation type="submission" date="2018-05" db="EMBL/GenBank/DDBJ databases">
        <authorList>
            <person name="Lanie J.A."/>
            <person name="Ng W.-L."/>
            <person name="Kazmierczak K.M."/>
            <person name="Andrzejewski T.M."/>
            <person name="Davidsen T.M."/>
            <person name="Wayne K.J."/>
            <person name="Tettelin H."/>
            <person name="Glass J.I."/>
            <person name="Rusch D."/>
            <person name="Podicherti R."/>
            <person name="Tsui H.-C.T."/>
            <person name="Winkler M.E."/>
        </authorList>
    </citation>
    <scope>NUCLEOTIDE SEQUENCE</scope>
</reference>
<protein>
    <submittedName>
        <fullName evidence="1">Uncharacterized protein</fullName>
    </submittedName>
</protein>
<dbReference type="EMBL" id="UINC01001407">
    <property type="protein sequence ID" value="SUZ79960.1"/>
    <property type="molecule type" value="Genomic_DNA"/>
</dbReference>
<dbReference type="AlphaFoldDB" id="A0A381QLN7"/>
<sequence>MDKMVATYVRRNKLVPIQQHETAEGRANYDLKITYTGYWKDEDGMRYHRQELEKYLTRMAR</sequence>
<proteinExistence type="predicted"/>
<gene>
    <name evidence="1" type="ORF">METZ01_LOCUS32814</name>
</gene>